<evidence type="ECO:0000313" key="10">
    <source>
        <dbReference type="Proteomes" id="UP001166286"/>
    </source>
</evidence>
<evidence type="ECO:0000256" key="1">
    <source>
        <dbReference type="ARBA" id="ARBA00004141"/>
    </source>
</evidence>
<accession>A0AA39V511</accession>
<evidence type="ECO:0000259" key="8">
    <source>
        <dbReference type="PROSITE" id="PS50850"/>
    </source>
</evidence>
<feature type="transmembrane region" description="Helical" evidence="7">
    <location>
        <begin position="484"/>
        <end position="511"/>
    </location>
</feature>
<feature type="transmembrane region" description="Helical" evidence="7">
    <location>
        <begin position="556"/>
        <end position="574"/>
    </location>
</feature>
<feature type="transmembrane region" description="Helical" evidence="7">
    <location>
        <begin position="459"/>
        <end position="478"/>
    </location>
</feature>
<dbReference type="InterPro" id="IPR011701">
    <property type="entry name" value="MFS"/>
</dbReference>
<dbReference type="PROSITE" id="PS50850">
    <property type="entry name" value="MFS"/>
    <property type="match status" value="1"/>
</dbReference>
<dbReference type="InterPro" id="IPR036259">
    <property type="entry name" value="MFS_trans_sf"/>
</dbReference>
<feature type="transmembrane region" description="Helical" evidence="7">
    <location>
        <begin position="255"/>
        <end position="278"/>
    </location>
</feature>
<feature type="transmembrane region" description="Helical" evidence="7">
    <location>
        <begin position="221"/>
        <end position="243"/>
    </location>
</feature>
<dbReference type="PANTHER" id="PTHR23502:SF134">
    <property type="entry name" value="MAJOR FACILITATOR SUPERFAMILY (MFS) PROFILE DOMAIN-CONTAINING PROTEIN-RELATED"/>
    <property type="match status" value="1"/>
</dbReference>
<evidence type="ECO:0000256" key="3">
    <source>
        <dbReference type="ARBA" id="ARBA00022692"/>
    </source>
</evidence>
<comment type="caution">
    <text evidence="9">The sequence shown here is derived from an EMBL/GenBank/DDBJ whole genome shotgun (WGS) entry which is preliminary data.</text>
</comment>
<dbReference type="InterPro" id="IPR020846">
    <property type="entry name" value="MFS_dom"/>
</dbReference>
<keyword evidence="10" id="KW-1185">Reference proteome</keyword>
<keyword evidence="4 7" id="KW-1133">Transmembrane helix</keyword>
<evidence type="ECO:0000256" key="2">
    <source>
        <dbReference type="ARBA" id="ARBA00008335"/>
    </source>
</evidence>
<evidence type="ECO:0000256" key="6">
    <source>
        <dbReference type="SAM" id="MobiDB-lite"/>
    </source>
</evidence>
<evidence type="ECO:0000256" key="7">
    <source>
        <dbReference type="SAM" id="Phobius"/>
    </source>
</evidence>
<dbReference type="GO" id="GO:0022857">
    <property type="term" value="F:transmembrane transporter activity"/>
    <property type="evidence" value="ECO:0007669"/>
    <property type="project" value="InterPro"/>
</dbReference>
<dbReference type="AlphaFoldDB" id="A0AA39V511"/>
<evidence type="ECO:0000256" key="4">
    <source>
        <dbReference type="ARBA" id="ARBA00022989"/>
    </source>
</evidence>
<feature type="transmembrane region" description="Helical" evidence="7">
    <location>
        <begin position="129"/>
        <end position="145"/>
    </location>
</feature>
<evidence type="ECO:0000256" key="5">
    <source>
        <dbReference type="ARBA" id="ARBA00023136"/>
    </source>
</evidence>
<dbReference type="FunFam" id="1.20.1250.20:FF:000082">
    <property type="entry name" value="MFS multidrug transporter, putative"/>
    <property type="match status" value="1"/>
</dbReference>
<organism evidence="9 10">
    <name type="scientific">Cladonia borealis</name>
    <dbReference type="NCBI Taxonomy" id="184061"/>
    <lineage>
        <taxon>Eukaryota</taxon>
        <taxon>Fungi</taxon>
        <taxon>Dikarya</taxon>
        <taxon>Ascomycota</taxon>
        <taxon>Pezizomycotina</taxon>
        <taxon>Lecanoromycetes</taxon>
        <taxon>OSLEUM clade</taxon>
        <taxon>Lecanoromycetidae</taxon>
        <taxon>Lecanorales</taxon>
        <taxon>Lecanorineae</taxon>
        <taxon>Cladoniaceae</taxon>
        <taxon>Cladonia</taxon>
    </lineage>
</organism>
<dbReference type="EMBL" id="JAFEKC020000002">
    <property type="protein sequence ID" value="KAK0516342.1"/>
    <property type="molecule type" value="Genomic_DNA"/>
</dbReference>
<comment type="subcellular location">
    <subcellularLocation>
        <location evidence="1">Membrane</location>
        <topology evidence="1">Multi-pass membrane protein</topology>
    </subcellularLocation>
</comment>
<gene>
    <name evidence="9" type="ORF">JMJ35_000945</name>
</gene>
<feature type="region of interest" description="Disordered" evidence="6">
    <location>
        <begin position="47"/>
        <end position="67"/>
    </location>
</feature>
<feature type="transmembrane region" description="Helical" evidence="7">
    <location>
        <begin position="422"/>
        <end position="439"/>
    </location>
</feature>
<dbReference type="CDD" id="cd17323">
    <property type="entry name" value="MFS_Tpo1_MDR_like"/>
    <property type="match status" value="1"/>
</dbReference>
<dbReference type="GO" id="GO:0005886">
    <property type="term" value="C:plasma membrane"/>
    <property type="evidence" value="ECO:0007669"/>
    <property type="project" value="TreeGrafter"/>
</dbReference>
<protein>
    <recommendedName>
        <fullName evidence="8">Major facilitator superfamily (MFS) profile domain-containing protein</fullName>
    </recommendedName>
</protein>
<keyword evidence="5 7" id="KW-0472">Membrane</keyword>
<evidence type="ECO:0000313" key="9">
    <source>
        <dbReference type="EMBL" id="KAK0516342.1"/>
    </source>
</evidence>
<reference evidence="9" key="1">
    <citation type="submission" date="2023-03" db="EMBL/GenBank/DDBJ databases">
        <title>Complete genome of Cladonia borealis.</title>
        <authorList>
            <person name="Park H."/>
        </authorList>
    </citation>
    <scope>NUCLEOTIDE SEQUENCE</scope>
    <source>
        <strain evidence="9">ANT050790</strain>
    </source>
</reference>
<proteinExistence type="inferred from homology"/>
<comment type="similarity">
    <text evidence="2">Belongs to the major facilitator superfamily.</text>
</comment>
<dbReference type="PANTHER" id="PTHR23502">
    <property type="entry name" value="MAJOR FACILITATOR SUPERFAMILY"/>
    <property type="match status" value="1"/>
</dbReference>
<feature type="transmembrane region" description="Helical" evidence="7">
    <location>
        <begin position="383"/>
        <end position="402"/>
    </location>
</feature>
<feature type="transmembrane region" description="Helical" evidence="7">
    <location>
        <begin position="196"/>
        <end position="215"/>
    </location>
</feature>
<feature type="transmembrane region" description="Helical" evidence="7">
    <location>
        <begin position="532"/>
        <end position="550"/>
    </location>
</feature>
<feature type="transmembrane region" description="Helical" evidence="7">
    <location>
        <begin position="165"/>
        <end position="184"/>
    </location>
</feature>
<dbReference type="SUPFAM" id="SSF103473">
    <property type="entry name" value="MFS general substrate transporter"/>
    <property type="match status" value="1"/>
</dbReference>
<feature type="domain" description="Major facilitator superfamily (MFS) profile" evidence="8">
    <location>
        <begin position="130"/>
        <end position="579"/>
    </location>
</feature>
<dbReference type="Proteomes" id="UP001166286">
    <property type="component" value="Unassembled WGS sequence"/>
</dbReference>
<dbReference type="Gene3D" id="1.20.1250.20">
    <property type="entry name" value="MFS general substrate transporter like domains"/>
    <property type="match status" value="1"/>
</dbReference>
<sequence length="590" mass="64706">MASPEIELPAAPDETNTAGIVAIEHHAVISSSQVQVNDVLNDVSYDAEPLQNDEPSSSNGEKNVGGVSSYAAPSLQCDEPIVYHYLTFETDLPSPTSLGACRDASAVPAPPDLQNYVSPFTWSKNRKNFMTWLSCAVTAATAYTAGSYSPASQQLSEYWHVSQVATYVGITMFTTGFAVAPMFLAPFSELNGRRPVFIASGILFVICQLCCAVTRSFPGMLLARFFVGIGGSTFSTMVGGVISDLYHTQDRNTPMVLFTGAAMFGTGLGPLVSGFIAQHLSWRWVFYVQTIDCGLLILAVVLFFKETRGSVLLSRRAGLLNAWYEAREKAGLIGFDMTGEGNARKQPQRIRWKVKADEERESLAKMIGISVYRPFHLLLTEPVVFFFSLWVAFAWAVLYLTFSTIPLGFVKYHHFNTEQNGAVFSAMCVGALLSTILSIYQEKVARHFGKIFSTPEERLYFCCIESALLPIGLFWYGWTSFASIHWIVPTLAVGCATMGIFSIYLAVFNYLADTYHRYASSALAAQSFCRNMLGGVFPLIATAMFTRMTFAGAASFLGGIGAILTVVPWVLVFYGPKIRARSKFASEIMG</sequence>
<keyword evidence="3 7" id="KW-0812">Transmembrane</keyword>
<dbReference type="Pfam" id="PF07690">
    <property type="entry name" value="MFS_1"/>
    <property type="match status" value="1"/>
</dbReference>
<feature type="transmembrane region" description="Helical" evidence="7">
    <location>
        <begin position="284"/>
        <end position="304"/>
    </location>
</feature>
<name>A0AA39V511_9LECA</name>
<dbReference type="FunFam" id="1.20.1720.10:FF:000061">
    <property type="entry name" value="Uncharacterized protein"/>
    <property type="match status" value="1"/>
</dbReference>